<protein>
    <submittedName>
        <fullName evidence="1">Uncharacterized protein</fullName>
    </submittedName>
</protein>
<sequence length="129" mass="14293">MSGTRQWPGSDCPIRQSPAIKPAWCSGFPYSRLLLDIVQSLANCFVLAVDFFSDPPGPSITGARWVLRSAFVQSFIAQDLTAVKNHSLSSIISVDCLSATWTLRSHDLDLSSKAAWARHYWVPTHFGVR</sequence>
<organism evidence="1 2">
    <name type="scientific">Mycena metata</name>
    <dbReference type="NCBI Taxonomy" id="1033252"/>
    <lineage>
        <taxon>Eukaryota</taxon>
        <taxon>Fungi</taxon>
        <taxon>Dikarya</taxon>
        <taxon>Basidiomycota</taxon>
        <taxon>Agaricomycotina</taxon>
        <taxon>Agaricomycetes</taxon>
        <taxon>Agaricomycetidae</taxon>
        <taxon>Agaricales</taxon>
        <taxon>Marasmiineae</taxon>
        <taxon>Mycenaceae</taxon>
        <taxon>Mycena</taxon>
    </lineage>
</organism>
<name>A0AAD7MMQ8_9AGAR</name>
<evidence type="ECO:0000313" key="1">
    <source>
        <dbReference type="EMBL" id="KAJ7723237.1"/>
    </source>
</evidence>
<accession>A0AAD7MMQ8</accession>
<dbReference type="Proteomes" id="UP001215598">
    <property type="component" value="Unassembled WGS sequence"/>
</dbReference>
<comment type="caution">
    <text evidence="1">The sequence shown here is derived from an EMBL/GenBank/DDBJ whole genome shotgun (WGS) entry which is preliminary data.</text>
</comment>
<gene>
    <name evidence="1" type="ORF">B0H16DRAFT_1699045</name>
</gene>
<proteinExistence type="predicted"/>
<keyword evidence="2" id="KW-1185">Reference proteome</keyword>
<reference evidence="1" key="1">
    <citation type="submission" date="2023-03" db="EMBL/GenBank/DDBJ databases">
        <title>Massive genome expansion in bonnet fungi (Mycena s.s.) driven by repeated elements and novel gene families across ecological guilds.</title>
        <authorList>
            <consortium name="Lawrence Berkeley National Laboratory"/>
            <person name="Harder C.B."/>
            <person name="Miyauchi S."/>
            <person name="Viragh M."/>
            <person name="Kuo A."/>
            <person name="Thoen E."/>
            <person name="Andreopoulos B."/>
            <person name="Lu D."/>
            <person name="Skrede I."/>
            <person name="Drula E."/>
            <person name="Henrissat B."/>
            <person name="Morin E."/>
            <person name="Kohler A."/>
            <person name="Barry K."/>
            <person name="LaButti K."/>
            <person name="Morin E."/>
            <person name="Salamov A."/>
            <person name="Lipzen A."/>
            <person name="Mereny Z."/>
            <person name="Hegedus B."/>
            <person name="Baldrian P."/>
            <person name="Stursova M."/>
            <person name="Weitz H."/>
            <person name="Taylor A."/>
            <person name="Grigoriev I.V."/>
            <person name="Nagy L.G."/>
            <person name="Martin F."/>
            <person name="Kauserud H."/>
        </authorList>
    </citation>
    <scope>NUCLEOTIDE SEQUENCE</scope>
    <source>
        <strain evidence="1">CBHHK182m</strain>
    </source>
</reference>
<evidence type="ECO:0000313" key="2">
    <source>
        <dbReference type="Proteomes" id="UP001215598"/>
    </source>
</evidence>
<dbReference type="AlphaFoldDB" id="A0AAD7MMQ8"/>
<dbReference type="EMBL" id="JARKIB010000212">
    <property type="protein sequence ID" value="KAJ7723237.1"/>
    <property type="molecule type" value="Genomic_DNA"/>
</dbReference>